<feature type="signal peptide" evidence="2">
    <location>
        <begin position="1"/>
        <end position="23"/>
    </location>
</feature>
<dbReference type="Proteomes" id="UP000039865">
    <property type="component" value="Unassembled WGS sequence"/>
</dbReference>
<reference evidence="4 5" key="1">
    <citation type="submission" date="2014-06" db="EMBL/GenBank/DDBJ databases">
        <authorList>
            <person name="Swart Estienne"/>
        </authorList>
    </citation>
    <scope>NUCLEOTIDE SEQUENCE [LARGE SCALE GENOMIC DNA]</scope>
    <source>
        <strain evidence="4 5">130c</strain>
    </source>
</reference>
<dbReference type="Pfam" id="PF14240">
    <property type="entry name" value="YHYH"/>
    <property type="match status" value="1"/>
</dbReference>
<name>A0A078B2V0_STYLE</name>
<proteinExistence type="predicted"/>
<keyword evidence="1" id="KW-0472">Membrane</keyword>
<evidence type="ECO:0000259" key="3">
    <source>
        <dbReference type="Pfam" id="PF14240"/>
    </source>
</evidence>
<dbReference type="OrthoDB" id="10034317at2759"/>
<feature type="domain" description="YHYH" evidence="3">
    <location>
        <begin position="183"/>
        <end position="299"/>
    </location>
</feature>
<feature type="transmembrane region" description="Helical" evidence="1">
    <location>
        <begin position="365"/>
        <end position="383"/>
    </location>
</feature>
<accession>A0A078B2V0</accession>
<dbReference type="EMBL" id="CCKQ01016706">
    <property type="protein sequence ID" value="CDW88566.1"/>
    <property type="molecule type" value="Genomic_DNA"/>
</dbReference>
<dbReference type="InParanoid" id="A0A078B2V0"/>
<feature type="chain" id="PRO_5001729779" description="YHYH domain-containing protein" evidence="2">
    <location>
        <begin position="24"/>
        <end position="384"/>
    </location>
</feature>
<keyword evidence="1" id="KW-0812">Transmembrane</keyword>
<evidence type="ECO:0000313" key="4">
    <source>
        <dbReference type="EMBL" id="CDW88566.1"/>
    </source>
</evidence>
<keyword evidence="5" id="KW-1185">Reference proteome</keyword>
<protein>
    <recommendedName>
        <fullName evidence="3">YHYH domain-containing protein</fullName>
    </recommendedName>
</protein>
<dbReference type="InterPro" id="IPR025924">
    <property type="entry name" value="YHYH_dom"/>
</dbReference>
<evidence type="ECO:0000256" key="1">
    <source>
        <dbReference type="SAM" id="Phobius"/>
    </source>
</evidence>
<sequence>MRNSLKQSCIIATSLCFIQVLNAQADNTQILADCKTFAKLFRNTCASQDTPAASIAALTGVTVSCPKNEICPVGSGTSPPTCSWVRKLCVTCQIENNRVFIRYQSNGLPDHCYGGKPNVTSGIYDVKMIYDSPLDQIPTKNFTSQDNYDQETCSPGRGGQRNIPRAVNYSMVANDTNTAKFIDGIAGFALNGVPIFTASSAEKTDPYYPKNWAGSSTGKVEIVDACVGHPQESGLYHYHMLPPCLVNAANLETSSVCEKVSSCINDVKQYSLDAYTATSKKITYLGIAKDGRAIIGPYAADGNLISCGDLDQCGGMKLDGGKYVYVYLNTYPYAIGCFGPGQAQQYAPSCSTNTCSSLKSEAKSVYQFISFGLIAVIALINIIY</sequence>
<evidence type="ECO:0000313" key="5">
    <source>
        <dbReference type="Proteomes" id="UP000039865"/>
    </source>
</evidence>
<dbReference type="AlphaFoldDB" id="A0A078B2V0"/>
<keyword evidence="1" id="KW-1133">Transmembrane helix</keyword>
<gene>
    <name evidence="4" type="primary">Contig12947.g13808</name>
    <name evidence="4" type="ORF">STYLEM_17688</name>
</gene>
<evidence type="ECO:0000256" key="2">
    <source>
        <dbReference type="SAM" id="SignalP"/>
    </source>
</evidence>
<organism evidence="4 5">
    <name type="scientific">Stylonychia lemnae</name>
    <name type="common">Ciliate</name>
    <dbReference type="NCBI Taxonomy" id="5949"/>
    <lineage>
        <taxon>Eukaryota</taxon>
        <taxon>Sar</taxon>
        <taxon>Alveolata</taxon>
        <taxon>Ciliophora</taxon>
        <taxon>Intramacronucleata</taxon>
        <taxon>Spirotrichea</taxon>
        <taxon>Stichotrichia</taxon>
        <taxon>Sporadotrichida</taxon>
        <taxon>Oxytrichidae</taxon>
        <taxon>Stylonychinae</taxon>
        <taxon>Stylonychia</taxon>
    </lineage>
</organism>
<keyword evidence="2" id="KW-0732">Signal</keyword>